<dbReference type="GO" id="GO:0008146">
    <property type="term" value="F:sulfotransferase activity"/>
    <property type="evidence" value="ECO:0007669"/>
    <property type="project" value="InterPro"/>
</dbReference>
<feature type="region of interest" description="Disordered" evidence="2">
    <location>
        <begin position="483"/>
        <end position="518"/>
    </location>
</feature>
<dbReference type="InterPro" id="IPR000863">
    <property type="entry name" value="Sulfotransferase_dom"/>
</dbReference>
<evidence type="ECO:0000256" key="2">
    <source>
        <dbReference type="SAM" id="MobiDB-lite"/>
    </source>
</evidence>
<evidence type="ECO:0000259" key="4">
    <source>
        <dbReference type="Pfam" id="PF00685"/>
    </source>
</evidence>
<dbReference type="AlphaFoldDB" id="A0AAE0GTX2"/>
<keyword evidence="3" id="KW-1133">Transmembrane helix</keyword>
<reference evidence="5 6" key="1">
    <citation type="journal article" date="2015" name="Genome Biol. Evol.">
        <title>Comparative Genomics of a Bacterivorous Green Alga Reveals Evolutionary Causalities and Consequences of Phago-Mixotrophic Mode of Nutrition.</title>
        <authorList>
            <person name="Burns J.A."/>
            <person name="Paasch A."/>
            <person name="Narechania A."/>
            <person name="Kim E."/>
        </authorList>
    </citation>
    <scope>NUCLEOTIDE SEQUENCE [LARGE SCALE GENOMIC DNA]</scope>
    <source>
        <strain evidence="5 6">PLY_AMNH</strain>
    </source>
</reference>
<evidence type="ECO:0000313" key="6">
    <source>
        <dbReference type="Proteomes" id="UP001190700"/>
    </source>
</evidence>
<keyword evidence="6" id="KW-1185">Reference proteome</keyword>
<dbReference type="EMBL" id="LGRX02002389">
    <property type="protein sequence ID" value="KAK3284264.1"/>
    <property type="molecule type" value="Genomic_DNA"/>
</dbReference>
<organism evidence="5 6">
    <name type="scientific">Cymbomonas tetramitiformis</name>
    <dbReference type="NCBI Taxonomy" id="36881"/>
    <lineage>
        <taxon>Eukaryota</taxon>
        <taxon>Viridiplantae</taxon>
        <taxon>Chlorophyta</taxon>
        <taxon>Pyramimonadophyceae</taxon>
        <taxon>Pyramimonadales</taxon>
        <taxon>Pyramimonadaceae</taxon>
        <taxon>Cymbomonas</taxon>
    </lineage>
</organism>
<name>A0AAE0GTX2_9CHLO</name>
<dbReference type="Gene3D" id="3.40.50.300">
    <property type="entry name" value="P-loop containing nucleotide triphosphate hydrolases"/>
    <property type="match status" value="1"/>
</dbReference>
<keyword evidence="1" id="KW-0808">Transferase</keyword>
<gene>
    <name evidence="5" type="ORF">CYMTET_8082</name>
</gene>
<feature type="domain" description="Sulfotransferase" evidence="4">
    <location>
        <begin position="176"/>
        <end position="280"/>
    </location>
</feature>
<proteinExistence type="inferred from homology"/>
<accession>A0AAE0GTX2</accession>
<keyword evidence="3" id="KW-0472">Membrane</keyword>
<evidence type="ECO:0000313" key="5">
    <source>
        <dbReference type="EMBL" id="KAK3284264.1"/>
    </source>
</evidence>
<evidence type="ECO:0000256" key="1">
    <source>
        <dbReference type="RuleBase" id="RU361155"/>
    </source>
</evidence>
<keyword evidence="3" id="KW-0812">Transmembrane</keyword>
<evidence type="ECO:0000256" key="3">
    <source>
        <dbReference type="SAM" id="Phobius"/>
    </source>
</evidence>
<dbReference type="Proteomes" id="UP001190700">
    <property type="component" value="Unassembled WGS sequence"/>
</dbReference>
<dbReference type="EC" id="2.8.2.-" evidence="1"/>
<protein>
    <recommendedName>
        <fullName evidence="1">Sulfotransferase</fullName>
        <ecNumber evidence="1">2.8.2.-</ecNumber>
    </recommendedName>
</protein>
<feature type="transmembrane region" description="Helical" evidence="3">
    <location>
        <begin position="403"/>
        <end position="421"/>
    </location>
</feature>
<dbReference type="SUPFAM" id="SSF52540">
    <property type="entry name" value="P-loop containing nucleoside triphosphate hydrolases"/>
    <property type="match status" value="1"/>
</dbReference>
<comment type="similarity">
    <text evidence="1">Belongs to the sulfotransferase 1 family.</text>
</comment>
<dbReference type="InterPro" id="IPR027417">
    <property type="entry name" value="P-loop_NTPase"/>
</dbReference>
<sequence>MPSCPPAPAPAGAPAPLGAARELKLLSRNFYGGPVNWSYHSSPLVPSPRYCCCGSSLSRINVGHSVGFLPDEATPSSNQTKEGPGAVAGGEARMKVSNTFLHVYLPTVPRTGIVHFRKLWEACTGVETQSAFQFEGSTPDIRTGAYTKGCGLSLISADEQYEAECPAGVKKAVAAEPVLFKSNAPYEKDSAPQLLQESDVILLMVRNPVDAYNSMFAAKNKKYLESKNSEDLAWRVNLQDYLSTIWNVYLTTYDASSVPRVVMRYEDMYNNPVAFMQEVLVATGTARTLGLTAADIQARVQKVEKATATLKPTEVVGSGFKTLMKLSHDDRNTTMKYMDSIKVLLQVLGYHYYMEKDGPPVELEGIQAQHAARHIERTDGHNDLLGVDDRSEPVPANHNLGDFVIFLFVGVAIAGAIWVAADLYHKSLRRTVLPHTRNAPGGGMFGGLSSVSSKIQKAAGESLSKLGGKTMTNADIESLKQRMQKRFQGKSAPQSSDTSKIVEEARNTMSSQNESAGERLARLKALREKLANAQGK</sequence>
<dbReference type="Pfam" id="PF00685">
    <property type="entry name" value="Sulfotransfer_1"/>
    <property type="match status" value="1"/>
</dbReference>
<comment type="caution">
    <text evidence="5">The sequence shown here is derived from an EMBL/GenBank/DDBJ whole genome shotgun (WGS) entry which is preliminary data.</text>
</comment>